<dbReference type="Pfam" id="PF07893">
    <property type="entry name" value="DUF1668"/>
    <property type="match status" value="1"/>
</dbReference>
<keyword evidence="3" id="KW-1185">Reference proteome</keyword>
<evidence type="ECO:0000313" key="2">
    <source>
        <dbReference type="EnsemblPlants" id="KQK01148"/>
    </source>
</evidence>
<dbReference type="Gramene" id="KQK01148">
    <property type="protein sequence ID" value="KQK01148"/>
    <property type="gene ID" value="BRADI_3g54090v3"/>
</dbReference>
<dbReference type="PANTHER" id="PTHR33085:SF50">
    <property type="entry name" value="DUF1618 DOMAIN-CONTAINING PROTEIN"/>
    <property type="match status" value="1"/>
</dbReference>
<organism evidence="1">
    <name type="scientific">Brachypodium distachyon</name>
    <name type="common">Purple false brome</name>
    <name type="synonym">Trachynia distachya</name>
    <dbReference type="NCBI Taxonomy" id="15368"/>
    <lineage>
        <taxon>Eukaryota</taxon>
        <taxon>Viridiplantae</taxon>
        <taxon>Streptophyta</taxon>
        <taxon>Embryophyta</taxon>
        <taxon>Tracheophyta</taxon>
        <taxon>Spermatophyta</taxon>
        <taxon>Magnoliopsida</taxon>
        <taxon>Liliopsida</taxon>
        <taxon>Poales</taxon>
        <taxon>Poaceae</taxon>
        <taxon>BOP clade</taxon>
        <taxon>Pooideae</taxon>
        <taxon>Stipodae</taxon>
        <taxon>Brachypodieae</taxon>
        <taxon>Brachypodium</taxon>
    </lineage>
</organism>
<dbReference type="Proteomes" id="UP000008810">
    <property type="component" value="Chromosome 3"/>
</dbReference>
<reference evidence="1 2" key="1">
    <citation type="journal article" date="2010" name="Nature">
        <title>Genome sequencing and analysis of the model grass Brachypodium distachyon.</title>
        <authorList>
            <consortium name="International Brachypodium Initiative"/>
        </authorList>
    </citation>
    <scope>NUCLEOTIDE SEQUENCE [LARGE SCALE GENOMIC DNA]</scope>
    <source>
        <strain evidence="1 2">Bd21</strain>
    </source>
</reference>
<evidence type="ECO:0008006" key="4">
    <source>
        <dbReference type="Google" id="ProtNLM"/>
    </source>
</evidence>
<dbReference type="EMBL" id="CM000882">
    <property type="protein sequence ID" value="KQK01148.1"/>
    <property type="molecule type" value="Genomic_DNA"/>
</dbReference>
<dbReference type="EnsemblPlants" id="KQK01148">
    <property type="protein sequence ID" value="KQK01148"/>
    <property type="gene ID" value="BRADI_3g54090v3"/>
</dbReference>
<name>A0A0Q3ILD3_BRADI</name>
<evidence type="ECO:0000313" key="3">
    <source>
        <dbReference type="Proteomes" id="UP000008810"/>
    </source>
</evidence>
<dbReference type="OrthoDB" id="674784at2759"/>
<accession>A0A0Q3ILD3</accession>
<reference evidence="2" key="3">
    <citation type="submission" date="2018-08" db="UniProtKB">
        <authorList>
            <consortium name="EnsemblPlants"/>
        </authorList>
    </citation>
    <scope>IDENTIFICATION</scope>
    <source>
        <strain evidence="2">cv. Bd21</strain>
    </source>
</reference>
<dbReference type="AlphaFoldDB" id="A0A0Q3ILD3"/>
<gene>
    <name evidence="1" type="ORF">BRADI_3g54090v3</name>
</gene>
<protein>
    <recommendedName>
        <fullName evidence="4">DUF1618 domain-containing protein</fullName>
    </recommendedName>
</protein>
<reference evidence="1" key="2">
    <citation type="submission" date="2017-06" db="EMBL/GenBank/DDBJ databases">
        <title>WGS assembly of Brachypodium distachyon.</title>
        <authorList>
            <consortium name="The International Brachypodium Initiative"/>
            <person name="Lucas S."/>
            <person name="Harmon-Smith M."/>
            <person name="Lail K."/>
            <person name="Tice H."/>
            <person name="Grimwood J."/>
            <person name="Bruce D."/>
            <person name="Barry K."/>
            <person name="Shu S."/>
            <person name="Lindquist E."/>
            <person name="Wang M."/>
            <person name="Pitluck S."/>
            <person name="Vogel J.P."/>
            <person name="Garvin D.F."/>
            <person name="Mockler T.C."/>
            <person name="Schmutz J."/>
            <person name="Rokhsar D."/>
            <person name="Bevan M.W."/>
        </authorList>
    </citation>
    <scope>NUCLEOTIDE SEQUENCE</scope>
    <source>
        <strain evidence="1">Bd21</strain>
    </source>
</reference>
<proteinExistence type="predicted"/>
<dbReference type="InParanoid" id="A0A0Q3ILD3"/>
<dbReference type="PANTHER" id="PTHR33085">
    <property type="entry name" value="OS12G0113100 PROTEIN-RELATED"/>
    <property type="match status" value="1"/>
</dbReference>
<dbReference type="InterPro" id="IPR012871">
    <property type="entry name" value="DUF1668_ORYSA"/>
</dbReference>
<sequence>MAMARGRSDDGTRAVKRRKQQKRLYVLVDDWERGYSVQKLDTDAMDADDDSISNLNEIKPTRFRDPPVARMEAQHARSWSFVAHGTKIFAMQPNNSSPAIPALDVATLSTAICPWPPCRCDFGRPLFVSLAGKIFLFLSLHTYYIDISTSSSKAAAAAMPASWTTIHERLPFAVTQVSSYATHPDGRTLFVSAGARAYPDPDQRQRHGTFSFDAGILQWTHHGEWLLPFEGQAFFDRALGGGAWVGLCRIDHDNGGATAGRLCCCDVVDPNSGSTATPAPRTKLLEEKLFDKAGPGLPTLHVGATLVSMGGRGEFCLVESRMHDDVRDMLRDYYPREQLDWRALSRRVLRVTVFRLGFDEATGALRVVSRRRTRRAAKVFRQAHCWGGPSLDPIVFWI</sequence>
<evidence type="ECO:0000313" key="1">
    <source>
        <dbReference type="EMBL" id="KQK01148.1"/>
    </source>
</evidence>